<dbReference type="EMBL" id="UYYB01116148">
    <property type="protein sequence ID" value="VDM82136.1"/>
    <property type="molecule type" value="Genomic_DNA"/>
</dbReference>
<dbReference type="Proteomes" id="UP000270094">
    <property type="component" value="Unassembled WGS sequence"/>
</dbReference>
<gene>
    <name evidence="2" type="ORF">SVUK_LOCUS17134</name>
</gene>
<evidence type="ECO:0000313" key="2">
    <source>
        <dbReference type="EMBL" id="VDM82136.1"/>
    </source>
</evidence>
<keyword evidence="3" id="KW-1185">Reference proteome</keyword>
<name>A0A3P7JFI7_STRVU</name>
<organism evidence="2 3">
    <name type="scientific">Strongylus vulgaris</name>
    <name type="common">Blood worm</name>
    <dbReference type="NCBI Taxonomy" id="40348"/>
    <lineage>
        <taxon>Eukaryota</taxon>
        <taxon>Metazoa</taxon>
        <taxon>Ecdysozoa</taxon>
        <taxon>Nematoda</taxon>
        <taxon>Chromadorea</taxon>
        <taxon>Rhabditida</taxon>
        <taxon>Rhabditina</taxon>
        <taxon>Rhabditomorpha</taxon>
        <taxon>Strongyloidea</taxon>
        <taxon>Strongylidae</taxon>
        <taxon>Strongylus</taxon>
    </lineage>
</organism>
<evidence type="ECO:0000256" key="1">
    <source>
        <dbReference type="SAM" id="MobiDB-lite"/>
    </source>
</evidence>
<protein>
    <submittedName>
        <fullName evidence="2">Uncharacterized protein</fullName>
    </submittedName>
</protein>
<accession>A0A3P7JFI7</accession>
<feature type="region of interest" description="Disordered" evidence="1">
    <location>
        <begin position="44"/>
        <end position="64"/>
    </location>
</feature>
<dbReference type="AlphaFoldDB" id="A0A3P7JFI7"/>
<reference evidence="2 3" key="1">
    <citation type="submission" date="2018-11" db="EMBL/GenBank/DDBJ databases">
        <authorList>
            <consortium name="Pathogen Informatics"/>
        </authorList>
    </citation>
    <scope>NUCLEOTIDE SEQUENCE [LARGE SCALE GENOMIC DNA]</scope>
</reference>
<evidence type="ECO:0000313" key="3">
    <source>
        <dbReference type="Proteomes" id="UP000270094"/>
    </source>
</evidence>
<proteinExistence type="predicted"/>
<sequence>MRVALPLASLETCGTTEVVIPFACMEMEVEGIFLGSYMPRGEGPYGNPPPSILTPPPTRSSRSISALLQLVPTEGNR</sequence>
<feature type="compositionally biased region" description="Pro residues" evidence="1">
    <location>
        <begin position="46"/>
        <end position="58"/>
    </location>
</feature>